<evidence type="ECO:0000256" key="9">
    <source>
        <dbReference type="SAM" id="MobiDB-lite"/>
    </source>
</evidence>
<protein>
    <submittedName>
        <fullName evidence="11">Cysteine desulfurase</fullName>
    </submittedName>
</protein>
<gene>
    <name evidence="11" type="ORF">K8F61_05770</name>
</gene>
<dbReference type="Proteomes" id="UP001199642">
    <property type="component" value="Chromosome"/>
</dbReference>
<comment type="catalytic activity">
    <reaction evidence="8">
        <text>(sulfur carrier)-H + L-cysteine = (sulfur carrier)-SH + L-alanine</text>
        <dbReference type="Rhea" id="RHEA:43892"/>
        <dbReference type="Rhea" id="RHEA-COMP:14737"/>
        <dbReference type="Rhea" id="RHEA-COMP:14739"/>
        <dbReference type="ChEBI" id="CHEBI:29917"/>
        <dbReference type="ChEBI" id="CHEBI:35235"/>
        <dbReference type="ChEBI" id="CHEBI:57972"/>
        <dbReference type="ChEBI" id="CHEBI:64428"/>
        <dbReference type="EC" id="2.8.1.7"/>
    </reaction>
</comment>
<keyword evidence="6" id="KW-0408">Iron</keyword>
<feature type="domain" description="Aminotransferase class V" evidence="10">
    <location>
        <begin position="44"/>
        <end position="420"/>
    </location>
</feature>
<dbReference type="InterPro" id="IPR016454">
    <property type="entry name" value="Cysteine_dSase"/>
</dbReference>
<reference evidence="11 12" key="1">
    <citation type="submission" date="2023-01" db="EMBL/GenBank/DDBJ databases">
        <title>Characterization of estradiol degrading bacteria Microbacterium sp. MZT7 and reveal degrading genes through genome analysis.</title>
        <authorList>
            <person name="Hao P."/>
            <person name="Gao Y."/>
        </authorList>
    </citation>
    <scope>NUCLEOTIDE SEQUENCE [LARGE SCALE GENOMIC DNA]</scope>
    <source>
        <strain evidence="11 12">MZT7</strain>
    </source>
</reference>
<accession>A0ABY3RZH3</accession>
<comment type="cofactor">
    <cofactor evidence="1">
        <name>pyridoxal 5'-phosphate</name>
        <dbReference type="ChEBI" id="CHEBI:597326"/>
    </cofactor>
</comment>
<organism evidence="11 12">
    <name type="scientific">Microbacterium resistens</name>
    <dbReference type="NCBI Taxonomy" id="156977"/>
    <lineage>
        <taxon>Bacteria</taxon>
        <taxon>Bacillati</taxon>
        <taxon>Actinomycetota</taxon>
        <taxon>Actinomycetes</taxon>
        <taxon>Micrococcales</taxon>
        <taxon>Microbacteriaceae</taxon>
        <taxon>Microbacterium</taxon>
    </lineage>
</organism>
<dbReference type="InterPro" id="IPR015421">
    <property type="entry name" value="PyrdxlP-dep_Trfase_major"/>
</dbReference>
<evidence type="ECO:0000256" key="5">
    <source>
        <dbReference type="ARBA" id="ARBA00022898"/>
    </source>
</evidence>
<evidence type="ECO:0000313" key="12">
    <source>
        <dbReference type="Proteomes" id="UP001199642"/>
    </source>
</evidence>
<dbReference type="SUPFAM" id="SSF53383">
    <property type="entry name" value="PLP-dependent transferases"/>
    <property type="match status" value="1"/>
</dbReference>
<evidence type="ECO:0000256" key="4">
    <source>
        <dbReference type="ARBA" id="ARBA00022723"/>
    </source>
</evidence>
<evidence type="ECO:0000256" key="6">
    <source>
        <dbReference type="ARBA" id="ARBA00023004"/>
    </source>
</evidence>
<dbReference type="Gene3D" id="3.90.1150.10">
    <property type="entry name" value="Aspartate Aminotransferase, domain 1"/>
    <property type="match status" value="1"/>
</dbReference>
<evidence type="ECO:0000313" key="11">
    <source>
        <dbReference type="EMBL" id="UGS28471.1"/>
    </source>
</evidence>
<keyword evidence="12" id="KW-1185">Reference proteome</keyword>
<feature type="compositionally biased region" description="Polar residues" evidence="9">
    <location>
        <begin position="1"/>
        <end position="17"/>
    </location>
</feature>
<dbReference type="InterPro" id="IPR000192">
    <property type="entry name" value="Aminotrans_V_dom"/>
</dbReference>
<dbReference type="EMBL" id="CP082781">
    <property type="protein sequence ID" value="UGS28471.1"/>
    <property type="molecule type" value="Genomic_DNA"/>
</dbReference>
<dbReference type="InterPro" id="IPR015424">
    <property type="entry name" value="PyrdxlP-dep_Trfase"/>
</dbReference>
<dbReference type="PIRSF" id="PIRSF005572">
    <property type="entry name" value="NifS"/>
    <property type="match status" value="1"/>
</dbReference>
<keyword evidence="7" id="KW-0411">Iron-sulfur</keyword>
<evidence type="ECO:0000259" key="10">
    <source>
        <dbReference type="Pfam" id="PF00266"/>
    </source>
</evidence>
<proteinExistence type="inferred from homology"/>
<evidence type="ECO:0000256" key="7">
    <source>
        <dbReference type="ARBA" id="ARBA00023014"/>
    </source>
</evidence>
<evidence type="ECO:0000256" key="2">
    <source>
        <dbReference type="ARBA" id="ARBA00006490"/>
    </source>
</evidence>
<evidence type="ECO:0000256" key="3">
    <source>
        <dbReference type="ARBA" id="ARBA00022679"/>
    </source>
</evidence>
<dbReference type="InterPro" id="IPR015422">
    <property type="entry name" value="PyrdxlP-dep_Trfase_small"/>
</dbReference>
<dbReference type="Gene3D" id="3.40.640.10">
    <property type="entry name" value="Type I PLP-dependent aspartate aminotransferase-like (Major domain)"/>
    <property type="match status" value="1"/>
</dbReference>
<keyword evidence="3" id="KW-0808">Transferase</keyword>
<dbReference type="Gene3D" id="1.10.260.50">
    <property type="match status" value="1"/>
</dbReference>
<comment type="similarity">
    <text evidence="2">Belongs to the class-V pyridoxal-phosphate-dependent aminotransferase family. NifS/IscS subfamily.</text>
</comment>
<keyword evidence="4" id="KW-0479">Metal-binding</keyword>
<evidence type="ECO:0000256" key="1">
    <source>
        <dbReference type="ARBA" id="ARBA00001933"/>
    </source>
</evidence>
<keyword evidence="5" id="KW-0663">Pyridoxal phosphate</keyword>
<dbReference type="Pfam" id="PF00266">
    <property type="entry name" value="Aminotran_5"/>
    <property type="match status" value="1"/>
</dbReference>
<name>A0ABY3RZH3_9MICO</name>
<feature type="region of interest" description="Disordered" evidence="9">
    <location>
        <begin position="1"/>
        <end position="40"/>
    </location>
</feature>
<evidence type="ECO:0000256" key="8">
    <source>
        <dbReference type="ARBA" id="ARBA00050776"/>
    </source>
</evidence>
<dbReference type="PANTHER" id="PTHR11601:SF34">
    <property type="entry name" value="CYSTEINE DESULFURASE"/>
    <property type="match status" value="1"/>
</dbReference>
<dbReference type="PANTHER" id="PTHR11601">
    <property type="entry name" value="CYSTEINE DESULFURYLASE FAMILY MEMBER"/>
    <property type="match status" value="1"/>
</dbReference>
<sequence>MRTHGFQSTAIGVSSAQLRPRNAATASQPRGSRTARGCESSRVHYLDHAATSPLRPEAAQEWIRASAVVGNASSTHGAGQQARRILEESRERLAAVLDADPIEVVFTSGGTESVNLALQGLWKGRADDRDAVILPDGEHHATLDTVAALAADGARVIPVPVDGVGRIPLEAFARGLADDGAALATALVANNEVGTVNDAPGLSRVAAGVGVPLHLDAVAAFGHVAVPFRVLRADAPAGVGLVAMSVAGHKIGAPVGTGALVVSRTARIAPLLHGGGQQRGLRPGTQDIAGAAALARAAECAEEERDGEGRRLRALRERLVHGVLSAVPGAVLLGDPDGDGDRPSRLPGNANILFPAAPSESMLLLLDQAGISASAGSACQAGVAEPSHVVQALGRSEAEARRVLRFSLGRTTADEDVDAVTAVIGDVHRRAAGHR</sequence>